<sequence length="155" mass="16806">MRDAPEGFLPLKVTPAEGDRLILSPAYVFPANIMERGLFAGVRLSSKTIIVDASNGRTAITDACVTLCADIDLPCVPKELPVKISAHGAQSIAEMMATPEEARGWRRSFNSAKVLFRTDEFRFAWHAYIIRGPLLIDAFTGGSSEAADLIDILLG</sequence>
<gene>
    <name evidence="1" type="ORF">NE630_09645</name>
</gene>
<dbReference type="Proteomes" id="UP001205919">
    <property type="component" value="Unassembled WGS sequence"/>
</dbReference>
<dbReference type="GeneID" id="95756688"/>
<evidence type="ECO:0000313" key="1">
    <source>
        <dbReference type="EMBL" id="MCQ4814688.1"/>
    </source>
</evidence>
<dbReference type="EMBL" id="JANFYT010000019">
    <property type="protein sequence ID" value="MCQ4814688.1"/>
    <property type="molecule type" value="Genomic_DNA"/>
</dbReference>
<keyword evidence="2" id="KW-1185">Reference proteome</keyword>
<accession>A0AAW5K7G9</accession>
<protein>
    <submittedName>
        <fullName evidence="1">Uncharacterized protein</fullName>
    </submittedName>
</protein>
<organism evidence="1 2">
    <name type="scientific">Cloacibacillus evryensis</name>
    <dbReference type="NCBI Taxonomy" id="508460"/>
    <lineage>
        <taxon>Bacteria</taxon>
        <taxon>Thermotogati</taxon>
        <taxon>Synergistota</taxon>
        <taxon>Synergistia</taxon>
        <taxon>Synergistales</taxon>
        <taxon>Synergistaceae</taxon>
        <taxon>Cloacibacillus</taxon>
    </lineage>
</organism>
<reference evidence="1 2" key="1">
    <citation type="submission" date="2022-06" db="EMBL/GenBank/DDBJ databases">
        <title>Isolation of gut microbiota from human fecal samples.</title>
        <authorList>
            <person name="Pamer E.G."/>
            <person name="Barat B."/>
            <person name="Waligurski E."/>
            <person name="Medina S."/>
            <person name="Paddock L."/>
            <person name="Mostad J."/>
        </authorList>
    </citation>
    <scope>NUCLEOTIDE SEQUENCE [LARGE SCALE GENOMIC DNA]</scope>
    <source>
        <strain evidence="1 2">DFI.9.90</strain>
    </source>
</reference>
<evidence type="ECO:0000313" key="2">
    <source>
        <dbReference type="Proteomes" id="UP001205919"/>
    </source>
</evidence>
<name>A0AAW5K7G9_9BACT</name>
<proteinExistence type="predicted"/>
<dbReference type="AlphaFoldDB" id="A0AAW5K7G9"/>
<dbReference type="RefSeq" id="WP_008712501.1">
    <property type="nucleotide sequence ID" value="NZ_CABKQM010000008.1"/>
</dbReference>
<comment type="caution">
    <text evidence="1">The sequence shown here is derived from an EMBL/GenBank/DDBJ whole genome shotgun (WGS) entry which is preliminary data.</text>
</comment>